<dbReference type="InterPro" id="IPR050463">
    <property type="entry name" value="Gfo/Idh/MocA_oxidrdct_glycsds"/>
</dbReference>
<feature type="domain" description="Gfo/Idh/MocA-like oxidoreductase bacterial type C-terminal" evidence="1">
    <location>
        <begin position="3"/>
        <end position="200"/>
    </location>
</feature>
<dbReference type="InterPro" id="IPR043906">
    <property type="entry name" value="Gfo/Idh/MocA_OxRdtase_bact_C"/>
</dbReference>
<dbReference type="PANTHER" id="PTHR43818:SF5">
    <property type="entry name" value="OXIDOREDUCTASE FAMILY PROTEIN"/>
    <property type="match status" value="1"/>
</dbReference>
<reference evidence="2" key="1">
    <citation type="submission" date="2020-02" db="EMBL/GenBank/DDBJ databases">
        <authorList>
            <person name="Meier V. D."/>
        </authorList>
    </citation>
    <scope>NUCLEOTIDE SEQUENCE</scope>
    <source>
        <strain evidence="2">AVDCRST_MAG64</strain>
    </source>
</reference>
<accession>A0A6J4PWU7</accession>
<dbReference type="EMBL" id="CADCUQ010000758">
    <property type="protein sequence ID" value="CAA9427955.1"/>
    <property type="molecule type" value="Genomic_DNA"/>
</dbReference>
<dbReference type="Pfam" id="PF19051">
    <property type="entry name" value="GFO_IDH_MocA_C2"/>
    <property type="match status" value="1"/>
</dbReference>
<keyword evidence="2" id="KW-0560">Oxidoreductase</keyword>
<name>A0A6J4PWU7_9BACT</name>
<feature type="non-terminal residue" evidence="2">
    <location>
        <position position="1"/>
    </location>
</feature>
<dbReference type="PANTHER" id="PTHR43818">
    <property type="entry name" value="BCDNA.GH03377"/>
    <property type="match status" value="1"/>
</dbReference>
<gene>
    <name evidence="2" type="ORF">AVDCRST_MAG64-3283</name>
</gene>
<organism evidence="2">
    <name type="scientific">uncultured Phycisphaerae bacterium</name>
    <dbReference type="NCBI Taxonomy" id="904963"/>
    <lineage>
        <taxon>Bacteria</taxon>
        <taxon>Pseudomonadati</taxon>
        <taxon>Planctomycetota</taxon>
        <taxon>Phycisphaerae</taxon>
        <taxon>environmental samples</taxon>
    </lineage>
</organism>
<sequence length="204" mass="22997">SNGTIGDWGAHWLDQVMWWSGEKYPKRVFSTAGRPIRGAPVLTEREQTTDAPDHQTATFEFEDFTCVWESRAFAGNAAEKHRVGAYFYGTKGMLHIGWRDGWTFYPASANEKTVHEDPQLQEPDGHNIQLLWADFVGAVESRRPGVADIEMAHRSSVLPLLAQVSAKVGRSIRWDADREQVIGDAQANELLARPYRAPWAYPTL</sequence>
<dbReference type="EC" id="1.1.1.18" evidence="2"/>
<protein>
    <submittedName>
        <fullName evidence="2">Myo-inositol 2-dehydrogenase</fullName>
        <ecNumber evidence="2">1.1.1.18</ecNumber>
    </submittedName>
</protein>
<evidence type="ECO:0000259" key="1">
    <source>
        <dbReference type="Pfam" id="PF19051"/>
    </source>
</evidence>
<dbReference type="Gene3D" id="3.30.360.10">
    <property type="entry name" value="Dihydrodipicolinate Reductase, domain 2"/>
    <property type="match status" value="1"/>
</dbReference>
<dbReference type="AlphaFoldDB" id="A0A6J4PWU7"/>
<dbReference type="SUPFAM" id="SSF55347">
    <property type="entry name" value="Glyceraldehyde-3-phosphate dehydrogenase-like, C-terminal domain"/>
    <property type="match status" value="1"/>
</dbReference>
<proteinExistence type="predicted"/>
<evidence type="ECO:0000313" key="2">
    <source>
        <dbReference type="EMBL" id="CAA9427955.1"/>
    </source>
</evidence>
<dbReference type="GO" id="GO:0050112">
    <property type="term" value="F:inositol 2-dehydrogenase (NAD+) activity"/>
    <property type="evidence" value="ECO:0007669"/>
    <property type="project" value="UniProtKB-EC"/>
</dbReference>